<keyword evidence="3" id="KW-0560">Oxidoreductase</keyword>
<sequence length="369" mass="41901">MERSSEPPLETSYKSLLNLSKTDKKQGYSVELPIVEEYSALPLIDLSQLDLGDSKRKACANLIAKASREWGFFQVVNHGIPRDLLEMMRFEQVKLFRKPFEEKKSCTDLSFSAGSYRWGSPSATMVEQLSWSEAFHVPFSDVLDSGRHDSLSSTMKKFAFAVSELAHTLADILAEEIGRRTRFFKETCVSSSCYVRLNRYLPCPIHPHMFGIMPHTDSSFLTVLHQDKIGGLQLVKDEKWIAVKPNSKALVINIGDLFQAWSNGFYKSVEHRVVVNPVNERFSTAYFFCPSHDTIIQSEVEPSIYRGFSFGEFMKQRSAPAWLTSFPSNFLPLPVWRVSIHLVAFWWVQRLGVELATAGGVRYFGGGWG</sequence>
<dbReference type="Pfam" id="PF14226">
    <property type="entry name" value="DIOX_N"/>
    <property type="match status" value="1"/>
</dbReference>
<proteinExistence type="inferred from homology"/>
<evidence type="ECO:0000256" key="3">
    <source>
        <dbReference type="RuleBase" id="RU003682"/>
    </source>
</evidence>
<name>A0A9N7NQU5_STRHE</name>
<dbReference type="GO" id="GO:0009805">
    <property type="term" value="P:coumarin biosynthetic process"/>
    <property type="evidence" value="ECO:0007669"/>
    <property type="project" value="UniProtKB-ARBA"/>
</dbReference>
<dbReference type="SUPFAM" id="SSF51197">
    <property type="entry name" value="Clavaminate synthase-like"/>
    <property type="match status" value="1"/>
</dbReference>
<evidence type="ECO:0000259" key="4">
    <source>
        <dbReference type="PROSITE" id="PS51471"/>
    </source>
</evidence>
<dbReference type="InterPro" id="IPR027443">
    <property type="entry name" value="IPNS-like_sf"/>
</dbReference>
<dbReference type="Gene3D" id="2.60.120.330">
    <property type="entry name" value="B-lactam Antibiotic, Isopenicillin N Synthase, Chain"/>
    <property type="match status" value="1"/>
</dbReference>
<dbReference type="AlphaFoldDB" id="A0A9N7NQU5"/>
<keyword evidence="2 3" id="KW-0408">Iron</keyword>
<gene>
    <name evidence="5" type="ORF">SHERM_03080</name>
</gene>
<dbReference type="GO" id="GO:0046872">
    <property type="term" value="F:metal ion binding"/>
    <property type="evidence" value="ECO:0007669"/>
    <property type="project" value="UniProtKB-KW"/>
</dbReference>
<dbReference type="PANTHER" id="PTHR47990">
    <property type="entry name" value="2-OXOGLUTARATE (2OG) AND FE(II)-DEPENDENT OXYGENASE SUPERFAMILY PROTEIN-RELATED"/>
    <property type="match status" value="1"/>
</dbReference>
<dbReference type="GO" id="GO:0002238">
    <property type="term" value="P:response to molecule of fungal origin"/>
    <property type="evidence" value="ECO:0007669"/>
    <property type="project" value="UniProtKB-ARBA"/>
</dbReference>
<evidence type="ECO:0000313" key="5">
    <source>
        <dbReference type="EMBL" id="CAA0835937.1"/>
    </source>
</evidence>
<keyword evidence="6" id="KW-1185">Reference proteome</keyword>
<accession>A0A9N7NQU5</accession>
<dbReference type="Pfam" id="PF03171">
    <property type="entry name" value="2OG-FeII_Oxy"/>
    <property type="match status" value="1"/>
</dbReference>
<comment type="caution">
    <text evidence="5">The sequence shown here is derived from an EMBL/GenBank/DDBJ whole genome shotgun (WGS) entry which is preliminary data.</text>
</comment>
<evidence type="ECO:0000256" key="2">
    <source>
        <dbReference type="ARBA" id="ARBA00023004"/>
    </source>
</evidence>
<dbReference type="OrthoDB" id="288590at2759"/>
<dbReference type="InterPro" id="IPR044861">
    <property type="entry name" value="IPNS-like_FE2OG_OXY"/>
</dbReference>
<dbReference type="PROSITE" id="PS51471">
    <property type="entry name" value="FE2OG_OXY"/>
    <property type="match status" value="1"/>
</dbReference>
<reference evidence="5" key="1">
    <citation type="submission" date="2019-12" db="EMBL/GenBank/DDBJ databases">
        <authorList>
            <person name="Scholes J."/>
        </authorList>
    </citation>
    <scope>NUCLEOTIDE SEQUENCE</scope>
</reference>
<dbReference type="InterPro" id="IPR026992">
    <property type="entry name" value="DIOX_N"/>
</dbReference>
<organism evidence="5 6">
    <name type="scientific">Striga hermonthica</name>
    <name type="common">Purple witchweed</name>
    <name type="synonym">Buchnera hermonthica</name>
    <dbReference type="NCBI Taxonomy" id="68872"/>
    <lineage>
        <taxon>Eukaryota</taxon>
        <taxon>Viridiplantae</taxon>
        <taxon>Streptophyta</taxon>
        <taxon>Embryophyta</taxon>
        <taxon>Tracheophyta</taxon>
        <taxon>Spermatophyta</taxon>
        <taxon>Magnoliopsida</taxon>
        <taxon>eudicotyledons</taxon>
        <taxon>Gunneridae</taxon>
        <taxon>Pentapetalae</taxon>
        <taxon>asterids</taxon>
        <taxon>lamiids</taxon>
        <taxon>Lamiales</taxon>
        <taxon>Orobanchaceae</taxon>
        <taxon>Buchnereae</taxon>
        <taxon>Striga</taxon>
    </lineage>
</organism>
<dbReference type="InterPro" id="IPR050231">
    <property type="entry name" value="Iron_ascorbate_oxido_reductase"/>
</dbReference>
<dbReference type="GO" id="GO:0016706">
    <property type="term" value="F:2-oxoglutarate-dependent dioxygenase activity"/>
    <property type="evidence" value="ECO:0007669"/>
    <property type="project" value="UniProtKB-ARBA"/>
</dbReference>
<feature type="domain" description="Fe2OG dioxygenase" evidence="4">
    <location>
        <begin position="191"/>
        <end position="290"/>
    </location>
</feature>
<evidence type="ECO:0000313" key="6">
    <source>
        <dbReference type="Proteomes" id="UP001153555"/>
    </source>
</evidence>
<dbReference type="Proteomes" id="UP001153555">
    <property type="component" value="Unassembled WGS sequence"/>
</dbReference>
<dbReference type="EMBL" id="CACSLK010030184">
    <property type="protein sequence ID" value="CAA0835937.1"/>
    <property type="molecule type" value="Genomic_DNA"/>
</dbReference>
<keyword evidence="1 3" id="KW-0479">Metal-binding</keyword>
<comment type="similarity">
    <text evidence="3">Belongs to the iron/ascorbate-dependent oxidoreductase family.</text>
</comment>
<protein>
    <submittedName>
        <fullName evidence="5">Gibberellin 2-beta-dioxygenase 8</fullName>
    </submittedName>
</protein>
<evidence type="ECO:0000256" key="1">
    <source>
        <dbReference type="ARBA" id="ARBA00022723"/>
    </source>
</evidence>
<dbReference type="InterPro" id="IPR005123">
    <property type="entry name" value="Oxoglu/Fe-dep_dioxygenase_dom"/>
</dbReference>